<evidence type="ECO:0000256" key="6">
    <source>
        <dbReference type="ARBA" id="ARBA00023002"/>
    </source>
</evidence>
<organism evidence="9 10">
    <name type="scientific">Labrys monachus</name>
    <dbReference type="NCBI Taxonomy" id="217067"/>
    <lineage>
        <taxon>Bacteria</taxon>
        <taxon>Pseudomonadati</taxon>
        <taxon>Pseudomonadota</taxon>
        <taxon>Alphaproteobacteria</taxon>
        <taxon>Hyphomicrobiales</taxon>
        <taxon>Xanthobacteraceae</taxon>
        <taxon>Labrys</taxon>
    </lineage>
</organism>
<sequence>MTLIGHPGNPGDTRTTALLDGSIDALARLGIDIPDHEAAAPLRVMAIVDATQRLLRARPIRFEAREIGLDAFGWNIPNGALAQALTAALAATDIDHIAGRLAGVEPGDEEVGLTLDGGEALTADLVIAADGRNSIVREAAGIATTRHDYPQTALAVNLRIGRDHREVSTEFHTEAGPFTLVPLPGRRASLVWVMAPDKAEALERMTDEELASAIERQSHALLGRIEIDSPRSFWPMTSIMADSYARRRIALVGEAAHVFPPIGAQGFNLTLRDISALADAVAGRADPGSAPALDAYARARSFDASSRRSMVDLLNRSLLSGQVPLQGLRGLGLYALERIGPLRRAMMRQGLARSVEH</sequence>
<accession>A0ABU0FEA8</accession>
<feature type="domain" description="FAD-binding" evidence="8">
    <location>
        <begin position="116"/>
        <end position="301"/>
    </location>
</feature>
<evidence type="ECO:0000256" key="3">
    <source>
        <dbReference type="ARBA" id="ARBA00005349"/>
    </source>
</evidence>
<name>A0ABU0FEA8_9HYPH</name>
<reference evidence="9 10" key="1">
    <citation type="submission" date="2023-07" db="EMBL/GenBank/DDBJ databases">
        <title>Genomic Encyclopedia of Type Strains, Phase IV (KMG-IV): sequencing the most valuable type-strain genomes for metagenomic binning, comparative biology and taxonomic classification.</title>
        <authorList>
            <person name="Goeker M."/>
        </authorList>
    </citation>
    <scope>NUCLEOTIDE SEQUENCE [LARGE SCALE GENOMIC DNA]</scope>
    <source>
        <strain evidence="9 10">DSM 5896</strain>
    </source>
</reference>
<dbReference type="EMBL" id="JAUSVK010000001">
    <property type="protein sequence ID" value="MDQ0392947.1"/>
    <property type="molecule type" value="Genomic_DNA"/>
</dbReference>
<dbReference type="InterPro" id="IPR002938">
    <property type="entry name" value="FAD-bd"/>
</dbReference>
<gene>
    <name evidence="9" type="ORF">J3R73_002739</name>
</gene>
<dbReference type="Pfam" id="PF01494">
    <property type="entry name" value="FAD_binding_3"/>
    <property type="match status" value="1"/>
</dbReference>
<keyword evidence="5" id="KW-0274">FAD</keyword>
<dbReference type="InterPro" id="IPR010971">
    <property type="entry name" value="UbiH/COQ6"/>
</dbReference>
<evidence type="ECO:0000256" key="4">
    <source>
        <dbReference type="ARBA" id="ARBA00022630"/>
    </source>
</evidence>
<protein>
    <submittedName>
        <fullName evidence="9">2-octaprenyl-6-methoxyphenol hydroxylase</fullName>
        <ecNumber evidence="9">1.14.13.-</ecNumber>
    </submittedName>
</protein>
<comment type="pathway">
    <text evidence="2">Cofactor biosynthesis; ubiquinone biosynthesis.</text>
</comment>
<evidence type="ECO:0000256" key="7">
    <source>
        <dbReference type="ARBA" id="ARBA00023033"/>
    </source>
</evidence>
<dbReference type="PRINTS" id="PR00420">
    <property type="entry name" value="RNGMNOXGNASE"/>
</dbReference>
<dbReference type="Proteomes" id="UP001237448">
    <property type="component" value="Unassembled WGS sequence"/>
</dbReference>
<dbReference type="InterPro" id="IPR036188">
    <property type="entry name" value="FAD/NAD-bd_sf"/>
</dbReference>
<evidence type="ECO:0000256" key="1">
    <source>
        <dbReference type="ARBA" id="ARBA00001974"/>
    </source>
</evidence>
<dbReference type="Gene3D" id="3.50.50.60">
    <property type="entry name" value="FAD/NAD(P)-binding domain"/>
    <property type="match status" value="2"/>
</dbReference>
<evidence type="ECO:0000313" key="9">
    <source>
        <dbReference type="EMBL" id="MDQ0392947.1"/>
    </source>
</evidence>
<evidence type="ECO:0000256" key="5">
    <source>
        <dbReference type="ARBA" id="ARBA00022827"/>
    </source>
</evidence>
<comment type="similarity">
    <text evidence="3">Belongs to the UbiH/COQ6 family.</text>
</comment>
<keyword evidence="6 9" id="KW-0560">Oxidoreductase</keyword>
<dbReference type="GO" id="GO:0016491">
    <property type="term" value="F:oxidoreductase activity"/>
    <property type="evidence" value="ECO:0007669"/>
    <property type="project" value="UniProtKB-KW"/>
</dbReference>
<dbReference type="NCBIfam" id="TIGR01988">
    <property type="entry name" value="Ubi-OHases"/>
    <property type="match status" value="1"/>
</dbReference>
<dbReference type="EC" id="1.14.13.-" evidence="9"/>
<dbReference type="PANTHER" id="PTHR43876">
    <property type="entry name" value="UBIQUINONE BIOSYNTHESIS MONOOXYGENASE COQ6, MITOCHONDRIAL"/>
    <property type="match status" value="1"/>
</dbReference>
<comment type="caution">
    <text evidence="9">The sequence shown here is derived from an EMBL/GenBank/DDBJ whole genome shotgun (WGS) entry which is preliminary data.</text>
</comment>
<evidence type="ECO:0000313" key="10">
    <source>
        <dbReference type="Proteomes" id="UP001237448"/>
    </source>
</evidence>
<dbReference type="SUPFAM" id="SSF51905">
    <property type="entry name" value="FAD/NAD(P)-binding domain"/>
    <property type="match status" value="1"/>
</dbReference>
<keyword evidence="7" id="KW-0503">Monooxygenase</keyword>
<keyword evidence="10" id="KW-1185">Reference proteome</keyword>
<keyword evidence="4" id="KW-0285">Flavoprotein</keyword>
<evidence type="ECO:0000259" key="8">
    <source>
        <dbReference type="Pfam" id="PF01494"/>
    </source>
</evidence>
<proteinExistence type="inferred from homology"/>
<evidence type="ECO:0000256" key="2">
    <source>
        <dbReference type="ARBA" id="ARBA00004749"/>
    </source>
</evidence>
<dbReference type="PANTHER" id="PTHR43876:SF7">
    <property type="entry name" value="UBIQUINONE BIOSYNTHESIS MONOOXYGENASE COQ6, MITOCHONDRIAL"/>
    <property type="match status" value="1"/>
</dbReference>
<comment type="cofactor">
    <cofactor evidence="1">
        <name>FAD</name>
        <dbReference type="ChEBI" id="CHEBI:57692"/>
    </cofactor>
</comment>
<dbReference type="InterPro" id="IPR051205">
    <property type="entry name" value="UbiH/COQ6_monooxygenase"/>
</dbReference>